<keyword evidence="8" id="KW-0969">Cilium</keyword>
<feature type="domain" description="Flagellar basal-body/hook protein C-terminal" evidence="6">
    <location>
        <begin position="189"/>
        <end position="229"/>
    </location>
</feature>
<feature type="domain" description="Flagellar basal body rod protein N-terminal" evidence="5">
    <location>
        <begin position="16"/>
        <end position="35"/>
    </location>
</feature>
<comment type="caution">
    <text evidence="8">The sequence shown here is derived from an EMBL/GenBank/DDBJ whole genome shotgun (WGS) entry which is preliminary data.</text>
</comment>
<accession>A0A0F5MPM9</accession>
<name>A0A0F5MPM9_9RICK</name>
<protein>
    <submittedName>
        <fullName evidence="8">Flagellar basal-body rod protein FlgG</fullName>
    </submittedName>
</protein>
<organism evidence="8 9">
    <name type="scientific">Candidatus Arcanibacter lacustris</name>
    <dbReference type="NCBI Taxonomy" id="1607817"/>
    <lineage>
        <taxon>Bacteria</taxon>
        <taxon>Pseudomonadati</taxon>
        <taxon>Pseudomonadota</taxon>
        <taxon>Alphaproteobacteria</taxon>
        <taxon>Rickettsiales</taxon>
        <taxon>Candidatus Arcanibacter</taxon>
    </lineage>
</organism>
<dbReference type="GO" id="GO:0071978">
    <property type="term" value="P:bacterial-type flagellum-dependent swarming motility"/>
    <property type="evidence" value="ECO:0007669"/>
    <property type="project" value="TreeGrafter"/>
</dbReference>
<evidence type="ECO:0000313" key="9">
    <source>
        <dbReference type="Proteomes" id="UP000033358"/>
    </source>
</evidence>
<evidence type="ECO:0000256" key="2">
    <source>
        <dbReference type="ARBA" id="ARBA00009677"/>
    </source>
</evidence>
<dbReference type="InterPro" id="IPR053967">
    <property type="entry name" value="LlgE_F_G-like_D1"/>
</dbReference>
<feature type="domain" description="Flagellar hook protein FlgE/F/G-like D1" evidence="7">
    <location>
        <begin position="80"/>
        <end position="143"/>
    </location>
</feature>
<evidence type="ECO:0000256" key="4">
    <source>
        <dbReference type="RuleBase" id="RU362116"/>
    </source>
</evidence>
<keyword evidence="3 4" id="KW-0975">Bacterial flagellum</keyword>
<evidence type="ECO:0000313" key="8">
    <source>
        <dbReference type="EMBL" id="KKB96720.1"/>
    </source>
</evidence>
<dbReference type="GO" id="GO:0009425">
    <property type="term" value="C:bacterial-type flagellum basal body"/>
    <property type="evidence" value="ECO:0007669"/>
    <property type="project" value="UniProtKB-SubCell"/>
</dbReference>
<keyword evidence="8" id="KW-0282">Flagellum</keyword>
<evidence type="ECO:0000259" key="5">
    <source>
        <dbReference type="Pfam" id="PF00460"/>
    </source>
</evidence>
<dbReference type="InterPro" id="IPR020013">
    <property type="entry name" value="Flagellar_FlgE/F/G"/>
</dbReference>
<dbReference type="NCBIfam" id="TIGR03506">
    <property type="entry name" value="FlgEFG_subfam"/>
    <property type="match status" value="1"/>
</dbReference>
<evidence type="ECO:0000259" key="6">
    <source>
        <dbReference type="Pfam" id="PF06429"/>
    </source>
</evidence>
<keyword evidence="9" id="KW-1185">Reference proteome</keyword>
<evidence type="ECO:0000256" key="1">
    <source>
        <dbReference type="ARBA" id="ARBA00004117"/>
    </source>
</evidence>
<dbReference type="PANTHER" id="PTHR30435">
    <property type="entry name" value="FLAGELLAR PROTEIN"/>
    <property type="match status" value="1"/>
</dbReference>
<proteinExistence type="inferred from homology"/>
<comment type="subcellular location">
    <subcellularLocation>
        <location evidence="1 4">Bacterial flagellum basal body</location>
    </subcellularLocation>
</comment>
<sequence>MTDAINIALSKQMGLFRKTEVIANNVANANTAGFKKELVLNNEFKLKNEYESVSYANDAATIIDTASGAVTQTNRPLDMAIVGYGYFKINTPLGPRYTRNGKFGTDSNGVLVDGNFFPVASKDGDVITIPVGVEVNIDEYGQVVSKDQVLGTVGVFDFDSELSLQPVGGGLYKSDAEEKNSLNYQIIGGAYEESNVNSVIEMQDLIETQRYAGMTNNIINIVEELEQNAVKSLSDSAKQ</sequence>
<keyword evidence="8" id="KW-0966">Cell projection</keyword>
<dbReference type="InterPro" id="IPR010930">
    <property type="entry name" value="Flg_bb/hook_C_dom"/>
</dbReference>
<dbReference type="EMBL" id="JYHA01000029">
    <property type="protein sequence ID" value="KKB96720.1"/>
    <property type="molecule type" value="Genomic_DNA"/>
</dbReference>
<dbReference type="Proteomes" id="UP000033358">
    <property type="component" value="Unassembled WGS sequence"/>
</dbReference>
<evidence type="ECO:0000259" key="7">
    <source>
        <dbReference type="Pfam" id="PF22692"/>
    </source>
</evidence>
<gene>
    <name evidence="8" type="primary">flgG_2</name>
    <name evidence="8" type="ORF">SZ25_00214</name>
</gene>
<dbReference type="Pfam" id="PF06429">
    <property type="entry name" value="Flg_bbr_C"/>
    <property type="match status" value="1"/>
</dbReference>
<dbReference type="Pfam" id="PF22692">
    <property type="entry name" value="LlgE_F_G_D1"/>
    <property type="match status" value="1"/>
</dbReference>
<evidence type="ECO:0000256" key="3">
    <source>
        <dbReference type="ARBA" id="ARBA00023143"/>
    </source>
</evidence>
<comment type="similarity">
    <text evidence="2 4">Belongs to the flagella basal body rod proteins family.</text>
</comment>
<dbReference type="AlphaFoldDB" id="A0A0F5MPM9"/>
<dbReference type="InterPro" id="IPR037925">
    <property type="entry name" value="FlgE/F/G-like"/>
</dbReference>
<dbReference type="Pfam" id="PF00460">
    <property type="entry name" value="Flg_bb_rod"/>
    <property type="match status" value="1"/>
</dbReference>
<dbReference type="SUPFAM" id="SSF117143">
    <property type="entry name" value="Flagellar hook protein flgE"/>
    <property type="match status" value="1"/>
</dbReference>
<dbReference type="PANTHER" id="PTHR30435:SF19">
    <property type="entry name" value="FLAGELLAR BASAL-BODY ROD PROTEIN FLGG"/>
    <property type="match status" value="1"/>
</dbReference>
<reference evidence="8 9" key="1">
    <citation type="submission" date="2015-02" db="EMBL/GenBank/DDBJ databases">
        <title>Single cell genomics of a rare environmental alphaproteobacterium provides unique insights into Rickettsiaceae evolution.</title>
        <authorList>
            <person name="Martijn J."/>
            <person name="Schulz F."/>
            <person name="Zaremba-Niedzwiedzka K."/>
            <person name="Viklund J."/>
            <person name="Stepanauskas R."/>
            <person name="Andersson S.G.E."/>
            <person name="Horn M."/>
            <person name="Guy L."/>
            <person name="Ettema T.J.G."/>
        </authorList>
    </citation>
    <scope>NUCLEOTIDE SEQUENCE [LARGE SCALE GENOMIC DNA]</scope>
    <source>
        <strain evidence="8 9">SCGC AAA041-L04</strain>
    </source>
</reference>
<dbReference type="InterPro" id="IPR001444">
    <property type="entry name" value="Flag_bb_rod_N"/>
</dbReference>